<dbReference type="PANTHER" id="PTHR30024:SF47">
    <property type="entry name" value="TAURINE-BINDING PERIPLASMIC PROTEIN"/>
    <property type="match status" value="1"/>
</dbReference>
<evidence type="ECO:0000313" key="6">
    <source>
        <dbReference type="Proteomes" id="UP000005580"/>
    </source>
</evidence>
<evidence type="ECO:0000313" key="5">
    <source>
        <dbReference type="EMBL" id="EFZ35919.1"/>
    </source>
</evidence>
<evidence type="ECO:0000256" key="2">
    <source>
        <dbReference type="ARBA" id="ARBA00010742"/>
    </source>
</evidence>
<comment type="similarity">
    <text evidence="2">Belongs to the bacterial solute-binding protein SsuA/TauA family.</text>
</comment>
<accession>E7RTB3</accession>
<name>E7RTB3_9BACT</name>
<dbReference type="STRING" id="28134.SAMN05444288_1181"/>
<dbReference type="SUPFAM" id="SSF53850">
    <property type="entry name" value="Periplasmic binding protein-like II"/>
    <property type="match status" value="1"/>
</dbReference>
<dbReference type="Pfam" id="PF09084">
    <property type="entry name" value="NMT1"/>
    <property type="match status" value="1"/>
</dbReference>
<organism evidence="5 6">
    <name type="scientific">Hoylesella oralis ATCC 33269</name>
    <dbReference type="NCBI Taxonomy" id="873533"/>
    <lineage>
        <taxon>Bacteria</taxon>
        <taxon>Pseudomonadati</taxon>
        <taxon>Bacteroidota</taxon>
        <taxon>Bacteroidia</taxon>
        <taxon>Bacteroidales</taxon>
        <taxon>Prevotellaceae</taxon>
        <taxon>Hoylesella</taxon>
    </lineage>
</organism>
<dbReference type="AlphaFoldDB" id="E7RTB3"/>
<dbReference type="HOGENOM" id="CLU_028871_5_2_10"/>
<evidence type="ECO:0000256" key="1">
    <source>
        <dbReference type="ARBA" id="ARBA00004418"/>
    </source>
</evidence>
<dbReference type="PANTHER" id="PTHR30024">
    <property type="entry name" value="ALIPHATIC SULFONATES-BINDING PROTEIN-RELATED"/>
    <property type="match status" value="1"/>
</dbReference>
<proteinExistence type="inferred from homology"/>
<dbReference type="PROSITE" id="PS51257">
    <property type="entry name" value="PROKAR_LIPOPROTEIN"/>
    <property type="match status" value="1"/>
</dbReference>
<dbReference type="RefSeq" id="WP_004370183.1">
    <property type="nucleotide sequence ID" value="NZ_GL833119.1"/>
</dbReference>
<feature type="domain" description="SsuA/THI5-like" evidence="4">
    <location>
        <begin position="53"/>
        <end position="250"/>
    </location>
</feature>
<dbReference type="GO" id="GO:0042597">
    <property type="term" value="C:periplasmic space"/>
    <property type="evidence" value="ECO:0007669"/>
    <property type="project" value="UniProtKB-SubCell"/>
</dbReference>
<gene>
    <name evidence="5" type="ORF">HMPREF0663_11986</name>
</gene>
<reference evidence="5" key="1">
    <citation type="submission" date="2011-01" db="EMBL/GenBank/DDBJ databases">
        <authorList>
            <person name="Muzny D."/>
            <person name="Qin X."/>
            <person name="Buhay C."/>
            <person name="Dugan-Rocha S."/>
            <person name="Ding Y."/>
            <person name="Chen G."/>
            <person name="Hawes A."/>
            <person name="Holder M."/>
            <person name="Jhangiani S."/>
            <person name="Johnson A."/>
            <person name="Khan Z."/>
            <person name="Li Z."/>
            <person name="Liu W."/>
            <person name="Liu X."/>
            <person name="Perez L."/>
            <person name="Shen H."/>
            <person name="Wang Q."/>
            <person name="Watt J."/>
            <person name="Xi L."/>
            <person name="Xin Y."/>
            <person name="Zhou J."/>
            <person name="Deng J."/>
            <person name="Jiang H."/>
            <person name="Liu Y."/>
            <person name="Qu J."/>
            <person name="Song X.-Z."/>
            <person name="Zhang L."/>
            <person name="Villasana D."/>
            <person name="Johnson A."/>
            <person name="Liu J."/>
            <person name="Liyanage D."/>
            <person name="Lorensuhewa L."/>
            <person name="Robinson T."/>
            <person name="Song A."/>
            <person name="Song B.-B."/>
            <person name="Dinh H."/>
            <person name="Thornton R."/>
            <person name="Coyle M."/>
            <person name="Francisco L."/>
            <person name="Jackson L."/>
            <person name="Javaid M."/>
            <person name="Korchina V."/>
            <person name="Kovar C."/>
            <person name="Mata R."/>
            <person name="Mathew T."/>
            <person name="Ngo R."/>
            <person name="Nguyen L."/>
            <person name="Nguyen N."/>
            <person name="Okwuonu G."/>
            <person name="Ongeri F."/>
            <person name="Pham C."/>
            <person name="Simmons D."/>
            <person name="Wilczek-Boney K."/>
            <person name="Hale W."/>
            <person name="Jakkamsetti A."/>
            <person name="Pham P."/>
            <person name="Ruth R."/>
            <person name="San Lucas F."/>
            <person name="Warren J."/>
            <person name="Zhang J."/>
            <person name="Zhao Z."/>
            <person name="Zhou C."/>
            <person name="Zhu D."/>
            <person name="Lee S."/>
            <person name="Bess C."/>
            <person name="Blankenburg K."/>
            <person name="Forbes L."/>
            <person name="Fu Q."/>
            <person name="Gubbala S."/>
            <person name="Hirani K."/>
            <person name="Jayaseelan J.C."/>
            <person name="Lara F."/>
            <person name="Munidasa M."/>
            <person name="Palculict T."/>
            <person name="Patil S."/>
            <person name="Pu L.-L."/>
            <person name="Saada N."/>
            <person name="Tang L."/>
            <person name="Weissenberger G."/>
            <person name="Zhu Y."/>
            <person name="Hemphill L."/>
            <person name="Shang Y."/>
            <person name="Youmans B."/>
            <person name="Ayvaz T."/>
            <person name="Ross M."/>
            <person name="Santibanez J."/>
            <person name="Aqrawi P."/>
            <person name="Gross S."/>
            <person name="Joshi V."/>
            <person name="Fowler G."/>
            <person name="Nazareth L."/>
            <person name="Reid J."/>
            <person name="Worley K."/>
            <person name="Petrosino J."/>
            <person name="Highlander S."/>
            <person name="Gibbs R."/>
        </authorList>
    </citation>
    <scope>NUCLEOTIDE SEQUENCE [LARGE SCALE GENOMIC DNA]</scope>
    <source>
        <strain evidence="5">ATCC 33269</strain>
    </source>
</reference>
<dbReference type="eggNOG" id="COG0715">
    <property type="taxonomic scope" value="Bacteria"/>
</dbReference>
<dbReference type="InterPro" id="IPR015168">
    <property type="entry name" value="SsuA/THI5"/>
</dbReference>
<dbReference type="EMBL" id="AEPE02000006">
    <property type="protein sequence ID" value="EFZ35919.1"/>
    <property type="molecule type" value="Genomic_DNA"/>
</dbReference>
<evidence type="ECO:0000256" key="3">
    <source>
        <dbReference type="ARBA" id="ARBA00022729"/>
    </source>
</evidence>
<keyword evidence="6" id="KW-1185">Reference proteome</keyword>
<evidence type="ECO:0000259" key="4">
    <source>
        <dbReference type="Pfam" id="PF09084"/>
    </source>
</evidence>
<keyword evidence="3" id="KW-0732">Signal</keyword>
<protein>
    <recommendedName>
        <fullName evidence="4">SsuA/THI5-like domain-containing protein</fullName>
    </recommendedName>
</protein>
<dbReference type="Gene3D" id="3.40.190.10">
    <property type="entry name" value="Periplasmic binding protein-like II"/>
    <property type="match status" value="2"/>
</dbReference>
<sequence length="307" mass="35367">MNKFFIYTVVLVLLVSCGYSQEEKERLSREERRRLQIEDSFALKICVLPTLDCLPMFVAKERRWFADSGEDIRLKPYNAQMDCDVALEKRLVEGSVSDLIRTERLIAKGLPLTYISSTNAYWQLIANKMARIKKPEQLGDKMVAMTRFSATDYLTGRVLEGVKTNAPVFRVQFNDIHIRLKMLLNNEMDALWLPEPQATTARLYSNPVLKDSRDYRINVGVLAFRSDAMRDKRRQKQLRAFVKAYNTAVDSINRSGLERFSDVIRKYCGADENTVKALPKLSFKHIEKPAASDINIARQYVKSLKPV</sequence>
<dbReference type="Proteomes" id="UP000005580">
    <property type="component" value="Unassembled WGS sequence"/>
</dbReference>
<comment type="subcellular location">
    <subcellularLocation>
        <location evidence="1">Periplasm</location>
    </subcellularLocation>
</comment>
<comment type="caution">
    <text evidence="5">The sequence shown here is derived from an EMBL/GenBank/DDBJ whole genome shotgun (WGS) entry which is preliminary data.</text>
</comment>